<gene>
    <name evidence="2" type="ORF">Apa02nite_001920</name>
</gene>
<feature type="compositionally biased region" description="Basic and acidic residues" evidence="1">
    <location>
        <begin position="31"/>
        <end position="41"/>
    </location>
</feature>
<accession>A0ABQ4B0C7</accession>
<dbReference type="Proteomes" id="UP000624709">
    <property type="component" value="Unassembled WGS sequence"/>
</dbReference>
<feature type="compositionally biased region" description="Basic and acidic residues" evidence="1">
    <location>
        <begin position="51"/>
        <end position="71"/>
    </location>
</feature>
<feature type="compositionally biased region" description="Low complexity" evidence="1">
    <location>
        <begin position="118"/>
        <end position="131"/>
    </location>
</feature>
<dbReference type="EMBL" id="BOMS01000004">
    <property type="protein sequence ID" value="GIE64084.1"/>
    <property type="molecule type" value="Genomic_DNA"/>
</dbReference>
<proteinExistence type="predicted"/>
<sequence length="237" mass="26616">MQDDEEGKVRHRGRSQVHRQGAGDLQYGGDQRGRRADHQDDADQIQSCPAEPDRVDRPHEPGREQHPDPGGRRAGRRQHGGRRDAEHDRGQRDQPPAANPFAAGDGQDDRHEQRHRPGQQQPDQGRRGQAPAERGEQEVRQPGEAERDHHPGTFPADRAQRTGQPRREQEHRGDEPQERGVDRRQAGGADPADGERERCPQDHGRGECGHASMTVHERFPPLVVGGKARNNRLARDC</sequence>
<feature type="compositionally biased region" description="Basic and acidic residues" evidence="1">
    <location>
        <begin position="165"/>
        <end position="185"/>
    </location>
</feature>
<name>A0ABQ4B0C7_9ACTN</name>
<feature type="region of interest" description="Disordered" evidence="1">
    <location>
        <begin position="1"/>
        <end position="217"/>
    </location>
</feature>
<reference evidence="2 3" key="1">
    <citation type="submission" date="2021-01" db="EMBL/GenBank/DDBJ databases">
        <title>Whole genome shotgun sequence of Actinoplanes palleronii NBRC 14916.</title>
        <authorList>
            <person name="Komaki H."/>
            <person name="Tamura T."/>
        </authorList>
    </citation>
    <scope>NUCLEOTIDE SEQUENCE [LARGE SCALE GENOMIC DNA]</scope>
    <source>
        <strain evidence="2 3">NBRC 14916</strain>
    </source>
</reference>
<feature type="compositionally biased region" description="Basic and acidic residues" evidence="1">
    <location>
        <begin position="193"/>
        <end position="208"/>
    </location>
</feature>
<feature type="compositionally biased region" description="Basic and acidic residues" evidence="1">
    <location>
        <begin position="81"/>
        <end position="92"/>
    </location>
</feature>
<feature type="compositionally biased region" description="Basic and acidic residues" evidence="1">
    <location>
        <begin position="133"/>
        <end position="151"/>
    </location>
</feature>
<evidence type="ECO:0000313" key="2">
    <source>
        <dbReference type="EMBL" id="GIE64084.1"/>
    </source>
</evidence>
<keyword evidence="3" id="KW-1185">Reference proteome</keyword>
<protein>
    <submittedName>
        <fullName evidence="2">Uncharacterized protein</fullName>
    </submittedName>
</protein>
<evidence type="ECO:0000256" key="1">
    <source>
        <dbReference type="SAM" id="MobiDB-lite"/>
    </source>
</evidence>
<organism evidence="2 3">
    <name type="scientific">Actinoplanes palleronii</name>
    <dbReference type="NCBI Taxonomy" id="113570"/>
    <lineage>
        <taxon>Bacteria</taxon>
        <taxon>Bacillati</taxon>
        <taxon>Actinomycetota</taxon>
        <taxon>Actinomycetes</taxon>
        <taxon>Micromonosporales</taxon>
        <taxon>Micromonosporaceae</taxon>
        <taxon>Actinoplanes</taxon>
    </lineage>
</organism>
<evidence type="ECO:0000313" key="3">
    <source>
        <dbReference type="Proteomes" id="UP000624709"/>
    </source>
</evidence>
<comment type="caution">
    <text evidence="2">The sequence shown here is derived from an EMBL/GenBank/DDBJ whole genome shotgun (WGS) entry which is preliminary data.</text>
</comment>